<evidence type="ECO:0000313" key="2">
    <source>
        <dbReference type="Proteomes" id="UP001139409"/>
    </source>
</evidence>
<dbReference type="AlphaFoldDB" id="A0A9X1KZF7"/>
<organism evidence="1 2">
    <name type="scientific">Fulvivirga sedimenti</name>
    <dbReference type="NCBI Taxonomy" id="2879465"/>
    <lineage>
        <taxon>Bacteria</taxon>
        <taxon>Pseudomonadati</taxon>
        <taxon>Bacteroidota</taxon>
        <taxon>Cytophagia</taxon>
        <taxon>Cytophagales</taxon>
        <taxon>Fulvivirgaceae</taxon>
        <taxon>Fulvivirga</taxon>
    </lineage>
</organism>
<sequence length="80" mass="9286">MALSAKFRYVPSPIPFKYHYLYSAVANKSGRMQYYRSKPGIGRERISRSEFIEVFNNANILGLRPIPLEDAPVIQLEFYV</sequence>
<keyword evidence="2" id="KW-1185">Reference proteome</keyword>
<dbReference type="Proteomes" id="UP001139409">
    <property type="component" value="Unassembled WGS sequence"/>
</dbReference>
<reference evidence="1" key="1">
    <citation type="submission" date="2021-09" db="EMBL/GenBank/DDBJ databases">
        <title>Fulvivirga sp. isolated from coastal sediment.</title>
        <authorList>
            <person name="Yu H."/>
        </authorList>
    </citation>
    <scope>NUCLEOTIDE SEQUENCE</scope>
    <source>
        <strain evidence="1">1062</strain>
    </source>
</reference>
<accession>A0A9X1KZF7</accession>
<protein>
    <submittedName>
        <fullName evidence="1">Uncharacterized protein</fullName>
    </submittedName>
</protein>
<proteinExistence type="predicted"/>
<dbReference type="EMBL" id="JAIXNE010000007">
    <property type="protein sequence ID" value="MCA6078858.1"/>
    <property type="molecule type" value="Genomic_DNA"/>
</dbReference>
<name>A0A9X1KZF7_9BACT</name>
<evidence type="ECO:0000313" key="1">
    <source>
        <dbReference type="EMBL" id="MCA6078858.1"/>
    </source>
</evidence>
<dbReference type="RefSeq" id="WP_225699718.1">
    <property type="nucleotide sequence ID" value="NZ_JAIXNE010000007.1"/>
</dbReference>
<gene>
    <name evidence="1" type="ORF">LDX50_28545</name>
</gene>
<comment type="caution">
    <text evidence="1">The sequence shown here is derived from an EMBL/GenBank/DDBJ whole genome shotgun (WGS) entry which is preliminary data.</text>
</comment>